<name>S9VQ24_9TRYP</name>
<reference evidence="2 3" key="1">
    <citation type="submission" date="2020-08" db="EMBL/GenBank/DDBJ databases">
        <authorList>
            <person name="Newling K."/>
            <person name="Davey J."/>
            <person name="Forrester S."/>
        </authorList>
    </citation>
    <scope>NUCLEOTIDE SEQUENCE [LARGE SCALE GENOMIC DNA]</scope>
    <source>
        <strain evidence="3">Crithidia deanei Carvalho (ATCC PRA-265)</strain>
    </source>
</reference>
<accession>S9VQ24</accession>
<evidence type="ECO:0000313" key="3">
    <source>
        <dbReference type="Proteomes" id="UP000515908"/>
    </source>
</evidence>
<gene>
    <name evidence="2" type="ORF">ADEAN_000006200</name>
</gene>
<feature type="region of interest" description="Disordered" evidence="1">
    <location>
        <begin position="277"/>
        <end position="305"/>
    </location>
</feature>
<proteinExistence type="predicted"/>
<dbReference type="EMBL" id="LR877145">
    <property type="protein sequence ID" value="CAD2212650.1"/>
    <property type="molecule type" value="Genomic_DNA"/>
</dbReference>
<keyword evidence="3" id="KW-1185">Reference proteome</keyword>
<organism evidence="2 3">
    <name type="scientific">Angomonas deanei</name>
    <dbReference type="NCBI Taxonomy" id="59799"/>
    <lineage>
        <taxon>Eukaryota</taxon>
        <taxon>Discoba</taxon>
        <taxon>Euglenozoa</taxon>
        <taxon>Kinetoplastea</taxon>
        <taxon>Metakinetoplastina</taxon>
        <taxon>Trypanosomatida</taxon>
        <taxon>Trypanosomatidae</taxon>
        <taxon>Strigomonadinae</taxon>
        <taxon>Angomonas</taxon>
    </lineage>
</organism>
<evidence type="ECO:0000256" key="1">
    <source>
        <dbReference type="SAM" id="MobiDB-lite"/>
    </source>
</evidence>
<sequence length="305" mass="34368">MHSLRPNKCATLCGFTFSSHSSLILNSVARARHYTPPHTWVSISVVHLLKLELKGEAGSPVRLDSCRQTTFYYHRLQLNHSESEMRERWAAYKAAHSAAEEVCLAESLGTNDFPLNTNGERFPLTIENEIVSHHNSISNSRYWATVDEAYYLYNVAFHPSYLTPEHRVRVDSNTSKLVYYNVCGTADPSVFNPSTCVRYDPFNYRGKYYHPVTALMMKRFAIANNVLDQKQWASLQLISTMGFTTSKPPLLLVLGDFDVALQNINLTNSPELLASKLGSSPDAEESFEDDILVNGMNPHSDSPDI</sequence>
<feature type="compositionally biased region" description="Acidic residues" evidence="1">
    <location>
        <begin position="282"/>
        <end position="291"/>
    </location>
</feature>
<dbReference type="OrthoDB" id="245678at2759"/>
<protein>
    <submittedName>
        <fullName evidence="2">Uncharacterized protein</fullName>
    </submittedName>
</protein>
<dbReference type="AlphaFoldDB" id="S9VQ24"/>
<evidence type="ECO:0000313" key="2">
    <source>
        <dbReference type="EMBL" id="CAD2212650.1"/>
    </source>
</evidence>
<dbReference type="Proteomes" id="UP000515908">
    <property type="component" value="Chromosome 01"/>
</dbReference>
<dbReference type="VEuPathDB" id="TriTrypDB:ADEAN_000006200"/>